<feature type="domain" description="Prepilin type IV endopeptidase peptidase" evidence="3">
    <location>
        <begin position="4"/>
        <end position="107"/>
    </location>
</feature>
<dbReference type="GO" id="GO:0006465">
    <property type="term" value="P:signal peptide processing"/>
    <property type="evidence" value="ECO:0007669"/>
    <property type="project" value="TreeGrafter"/>
</dbReference>
<sequence>MIEIVLLLVLLISIVTDIYSRKILNVVTIPAILVGLIYYTVHSGLNGLWFSFSGFILGLVLLLIPFLFGGMGAGDVKLMAAIGALMGTVFVFHTFLFTALIGGVISIFILLRRMNIKQVIAHMYMTFIVFRGKTKEVHVSTEQKYKFSFPYGIAIVLGAFIAYIWGVIS</sequence>
<dbReference type="AlphaFoldDB" id="A0A285U778"/>
<proteinExistence type="inferred from homology"/>
<dbReference type="GO" id="GO:0005886">
    <property type="term" value="C:plasma membrane"/>
    <property type="evidence" value="ECO:0007669"/>
    <property type="project" value="TreeGrafter"/>
</dbReference>
<evidence type="ECO:0000313" key="5">
    <source>
        <dbReference type="Proteomes" id="UP000219252"/>
    </source>
</evidence>
<keyword evidence="2" id="KW-0472">Membrane</keyword>
<dbReference type="GO" id="GO:0004190">
    <property type="term" value="F:aspartic-type endopeptidase activity"/>
    <property type="evidence" value="ECO:0007669"/>
    <property type="project" value="InterPro"/>
</dbReference>
<keyword evidence="5" id="KW-1185">Reference proteome</keyword>
<evidence type="ECO:0000259" key="3">
    <source>
        <dbReference type="Pfam" id="PF01478"/>
    </source>
</evidence>
<dbReference type="PANTHER" id="PTHR30487">
    <property type="entry name" value="TYPE 4 PREPILIN-LIKE PROTEINS LEADER PEPTIDE-PROCESSING ENZYME"/>
    <property type="match status" value="1"/>
</dbReference>
<gene>
    <name evidence="4" type="ORF">SAMN05877842_103110</name>
</gene>
<protein>
    <submittedName>
        <fullName evidence="4">Prepilin peptidase CpaA</fullName>
    </submittedName>
</protein>
<reference evidence="5" key="1">
    <citation type="submission" date="2017-08" db="EMBL/GenBank/DDBJ databases">
        <authorList>
            <person name="Varghese N."/>
            <person name="Submissions S."/>
        </authorList>
    </citation>
    <scope>NUCLEOTIDE SEQUENCE [LARGE SCALE GENOMIC DNA]</scope>
    <source>
        <strain evidence="5">JC23</strain>
    </source>
</reference>
<dbReference type="EMBL" id="OBQC01000003">
    <property type="protein sequence ID" value="SOC37258.1"/>
    <property type="molecule type" value="Genomic_DNA"/>
</dbReference>
<evidence type="ECO:0000256" key="1">
    <source>
        <dbReference type="ARBA" id="ARBA00005801"/>
    </source>
</evidence>
<dbReference type="RefSeq" id="WP_097148757.1">
    <property type="nucleotide sequence ID" value="NZ_OBQC01000003.1"/>
</dbReference>
<name>A0A285U778_9BACL</name>
<keyword evidence="2" id="KW-1133">Transmembrane helix</keyword>
<dbReference type="Proteomes" id="UP000219252">
    <property type="component" value="Unassembled WGS sequence"/>
</dbReference>
<dbReference type="OrthoDB" id="5508079at2"/>
<organism evidence="4 5">
    <name type="scientific">Ureibacillus acetophenoni</name>
    <dbReference type="NCBI Taxonomy" id="614649"/>
    <lineage>
        <taxon>Bacteria</taxon>
        <taxon>Bacillati</taxon>
        <taxon>Bacillota</taxon>
        <taxon>Bacilli</taxon>
        <taxon>Bacillales</taxon>
        <taxon>Caryophanaceae</taxon>
        <taxon>Ureibacillus</taxon>
    </lineage>
</organism>
<evidence type="ECO:0000256" key="2">
    <source>
        <dbReference type="SAM" id="Phobius"/>
    </source>
</evidence>
<feature type="transmembrane region" description="Helical" evidence="2">
    <location>
        <begin position="48"/>
        <end position="68"/>
    </location>
</feature>
<evidence type="ECO:0000313" key="4">
    <source>
        <dbReference type="EMBL" id="SOC37258.1"/>
    </source>
</evidence>
<comment type="similarity">
    <text evidence="1">Belongs to the peptidase A24 family.</text>
</comment>
<feature type="transmembrane region" description="Helical" evidence="2">
    <location>
        <begin position="149"/>
        <end position="168"/>
    </location>
</feature>
<accession>A0A285U778</accession>
<dbReference type="InterPro" id="IPR000045">
    <property type="entry name" value="Prepilin_IV_endopep_pep"/>
</dbReference>
<keyword evidence="2" id="KW-0812">Transmembrane</keyword>
<feature type="transmembrane region" description="Helical" evidence="2">
    <location>
        <begin position="26"/>
        <end position="41"/>
    </location>
</feature>
<feature type="transmembrane region" description="Helical" evidence="2">
    <location>
        <begin position="80"/>
        <end position="111"/>
    </location>
</feature>
<dbReference type="Gene3D" id="1.20.120.1220">
    <property type="match status" value="1"/>
</dbReference>
<dbReference type="PANTHER" id="PTHR30487:SF0">
    <property type="entry name" value="PREPILIN LEADER PEPTIDASE_N-METHYLTRANSFERASE-RELATED"/>
    <property type="match status" value="1"/>
</dbReference>
<dbReference type="Pfam" id="PF01478">
    <property type="entry name" value="Peptidase_A24"/>
    <property type="match status" value="1"/>
</dbReference>
<dbReference type="InterPro" id="IPR050882">
    <property type="entry name" value="Prepilin_peptidase/N-MTase"/>
</dbReference>